<dbReference type="PIRSF" id="PIRSF000137">
    <property type="entry name" value="Alcohol_oxidase"/>
    <property type="match status" value="1"/>
</dbReference>
<feature type="binding site" evidence="5">
    <location>
        <position position="126"/>
    </location>
    <ligand>
        <name>FAD</name>
        <dbReference type="ChEBI" id="CHEBI:57692"/>
    </ligand>
</feature>
<dbReference type="EMBL" id="BLQM01000335">
    <property type="protein sequence ID" value="GMH83869.1"/>
    <property type="molecule type" value="Genomic_DNA"/>
</dbReference>
<comment type="caution">
    <text evidence="7">The sequence shown here is derived from an EMBL/GenBank/DDBJ whole genome shotgun (WGS) entry which is preliminary data.</text>
</comment>
<dbReference type="InterPro" id="IPR012132">
    <property type="entry name" value="GMC_OxRdtase"/>
</dbReference>
<evidence type="ECO:0000256" key="1">
    <source>
        <dbReference type="ARBA" id="ARBA00001974"/>
    </source>
</evidence>
<organism evidence="7 8">
    <name type="scientific">Triparma laevis f. inornata</name>
    <dbReference type="NCBI Taxonomy" id="1714386"/>
    <lineage>
        <taxon>Eukaryota</taxon>
        <taxon>Sar</taxon>
        <taxon>Stramenopiles</taxon>
        <taxon>Ochrophyta</taxon>
        <taxon>Bolidophyceae</taxon>
        <taxon>Parmales</taxon>
        <taxon>Triparmaceae</taxon>
        <taxon>Triparma</taxon>
    </lineage>
</organism>
<evidence type="ECO:0000256" key="4">
    <source>
        <dbReference type="ARBA" id="ARBA00022827"/>
    </source>
</evidence>
<feature type="domain" description="Glucose-methanol-choline oxidoreductase N-terminal" evidence="6">
    <location>
        <begin position="302"/>
        <end position="316"/>
    </location>
</feature>
<accession>A0A9W7EK59</accession>
<dbReference type="PROSITE" id="PS00624">
    <property type="entry name" value="GMC_OXRED_2"/>
    <property type="match status" value="1"/>
</dbReference>
<proteinExistence type="inferred from homology"/>
<dbReference type="Pfam" id="PF05199">
    <property type="entry name" value="GMC_oxred_C"/>
    <property type="match status" value="1"/>
</dbReference>
<dbReference type="InterPro" id="IPR000172">
    <property type="entry name" value="GMC_OxRdtase_N"/>
</dbReference>
<dbReference type="Proteomes" id="UP001162640">
    <property type="component" value="Unassembled WGS sequence"/>
</dbReference>
<dbReference type="InterPro" id="IPR007867">
    <property type="entry name" value="GMC_OxRtase_C"/>
</dbReference>
<dbReference type="Gene3D" id="3.50.50.60">
    <property type="entry name" value="FAD/NAD(P)-binding domain"/>
    <property type="match status" value="1"/>
</dbReference>
<evidence type="ECO:0000256" key="3">
    <source>
        <dbReference type="ARBA" id="ARBA00022630"/>
    </source>
</evidence>
<name>A0A9W7EK59_9STRA</name>
<dbReference type="SUPFAM" id="SSF54373">
    <property type="entry name" value="FAD-linked reductases, C-terminal domain"/>
    <property type="match status" value="1"/>
</dbReference>
<dbReference type="PANTHER" id="PTHR11552">
    <property type="entry name" value="GLUCOSE-METHANOL-CHOLINE GMC OXIDOREDUCTASE"/>
    <property type="match status" value="1"/>
</dbReference>
<comment type="cofactor">
    <cofactor evidence="1 5">
        <name>FAD</name>
        <dbReference type="ChEBI" id="CHEBI:57692"/>
    </cofactor>
</comment>
<dbReference type="InterPro" id="IPR036188">
    <property type="entry name" value="FAD/NAD-bd_sf"/>
</dbReference>
<evidence type="ECO:0000256" key="2">
    <source>
        <dbReference type="ARBA" id="ARBA00010790"/>
    </source>
</evidence>
<dbReference type="GO" id="GO:0050660">
    <property type="term" value="F:flavin adenine dinucleotide binding"/>
    <property type="evidence" value="ECO:0007669"/>
    <property type="project" value="InterPro"/>
</dbReference>
<evidence type="ECO:0000313" key="8">
    <source>
        <dbReference type="Proteomes" id="UP001162640"/>
    </source>
</evidence>
<dbReference type="GO" id="GO:0016020">
    <property type="term" value="C:membrane"/>
    <property type="evidence" value="ECO:0007669"/>
    <property type="project" value="TreeGrafter"/>
</dbReference>
<dbReference type="GO" id="GO:0008812">
    <property type="term" value="F:choline dehydrogenase activity"/>
    <property type="evidence" value="ECO:0007669"/>
    <property type="project" value="TreeGrafter"/>
</dbReference>
<dbReference type="Gene3D" id="3.30.560.10">
    <property type="entry name" value="Glucose Oxidase, domain 3"/>
    <property type="match status" value="1"/>
</dbReference>
<dbReference type="SUPFAM" id="SSF51905">
    <property type="entry name" value="FAD/NAD(P)-binding domain"/>
    <property type="match status" value="1"/>
</dbReference>
<dbReference type="GO" id="GO:0019285">
    <property type="term" value="P:glycine betaine biosynthetic process from choline"/>
    <property type="evidence" value="ECO:0007669"/>
    <property type="project" value="TreeGrafter"/>
</dbReference>
<comment type="similarity">
    <text evidence="2">Belongs to the GMC oxidoreductase family.</text>
</comment>
<sequence length="610" mass="65915">MKHIYPHDPHVLRPNPSGLQTIPHTLTPAAPAQTPTVAEKKVCDAPYDYIIAGGGLAGCVLAERLSQDPSTRVLLLEAGTGDYKNKFINIPAGILRLFKSKFDWQHETKGDKDANGRNIFLARGKVLGGSSCTNVLLHHRGSKQDYDEWGNGWTSDDVLPYFLRTQDDTTGRAQNSDYHSKGGEWTMSEVRYQNPLSKKFLEVGETVLGKNDDFNDWSRSQDGVGRFQVSERNGCRESGATAFLEKALKRKNLEIRTNAHIRQVDFASTAAVGITYNLVGDDTNTDFSPVLAKDGEVILSAGAIASPQILMASGIGPKEHLEDLSIPVISDLQGVGETLPELFDHPAAVVSFETPKKGVSVTSKLRIRGTKLNNPIPILKWFIRGKGELTSVGCDHGAFVKTGSDSQADLQMRFLPARAMGPDGMTTFTQFRNTRSHPDGYSFQSVATRAKSCGKVRLASSNTQVKPVIDGGYLSDPSDVATLREGIKLSRKLGAQFGDYVGEEVFPGKDVQSDAEIDHYIRDSVHTANALVGTCKMGDESDKSAVVTADLKVKGVTGLRVVDSSIFPKIPGGQTGTPTVMVAERAAEFIKDPSKAPSAASAKKEVAAVV</sequence>
<keyword evidence="3" id="KW-0285">Flavoprotein</keyword>
<protein>
    <recommendedName>
        <fullName evidence="6">Glucose-methanol-choline oxidoreductase N-terminal domain-containing protein</fullName>
    </recommendedName>
</protein>
<dbReference type="Pfam" id="PF00732">
    <property type="entry name" value="GMC_oxred_N"/>
    <property type="match status" value="1"/>
</dbReference>
<reference evidence="8" key="1">
    <citation type="journal article" date="2023" name="Commun. Biol.">
        <title>Genome analysis of Parmales, the sister group of diatoms, reveals the evolutionary specialization of diatoms from phago-mixotrophs to photoautotrophs.</title>
        <authorList>
            <person name="Ban H."/>
            <person name="Sato S."/>
            <person name="Yoshikawa S."/>
            <person name="Yamada K."/>
            <person name="Nakamura Y."/>
            <person name="Ichinomiya M."/>
            <person name="Sato N."/>
            <person name="Blanc-Mathieu R."/>
            <person name="Endo H."/>
            <person name="Kuwata A."/>
            <person name="Ogata H."/>
        </authorList>
    </citation>
    <scope>NUCLEOTIDE SEQUENCE [LARGE SCALE GENOMIC DNA]</scope>
</reference>
<dbReference type="PANTHER" id="PTHR11552:SF147">
    <property type="entry name" value="CHOLINE DEHYDROGENASE, MITOCHONDRIAL"/>
    <property type="match status" value="1"/>
</dbReference>
<dbReference type="AlphaFoldDB" id="A0A9W7EK59"/>
<gene>
    <name evidence="7" type="ORF">TL16_g09742</name>
</gene>
<evidence type="ECO:0000259" key="6">
    <source>
        <dbReference type="PROSITE" id="PS00624"/>
    </source>
</evidence>
<keyword evidence="4 5" id="KW-0274">FAD</keyword>
<evidence type="ECO:0000313" key="7">
    <source>
        <dbReference type="EMBL" id="GMH83869.1"/>
    </source>
</evidence>
<evidence type="ECO:0000256" key="5">
    <source>
        <dbReference type="PIRSR" id="PIRSR000137-2"/>
    </source>
</evidence>